<dbReference type="GO" id="GO:0000711">
    <property type="term" value="P:meiotic DNA repair synthesis"/>
    <property type="evidence" value="ECO:0007669"/>
    <property type="project" value="TreeGrafter"/>
</dbReference>
<feature type="region of interest" description="Disordered" evidence="1">
    <location>
        <begin position="1"/>
        <end position="57"/>
    </location>
</feature>
<accession>A0A9D3TGE3</accession>
<reference evidence="2" key="1">
    <citation type="submission" date="2021-01" db="EMBL/GenBank/DDBJ databases">
        <authorList>
            <person name="Zahm M."/>
            <person name="Roques C."/>
            <person name="Cabau C."/>
            <person name="Klopp C."/>
            <person name="Donnadieu C."/>
            <person name="Jouanno E."/>
            <person name="Lampietro C."/>
            <person name="Louis A."/>
            <person name="Herpin A."/>
            <person name="Echchiki A."/>
            <person name="Berthelot C."/>
            <person name="Parey E."/>
            <person name="Roest-Crollius H."/>
            <person name="Braasch I."/>
            <person name="Postlethwait J."/>
            <person name="Bobe J."/>
            <person name="Montfort J."/>
            <person name="Bouchez O."/>
            <person name="Begum T."/>
            <person name="Mejri S."/>
            <person name="Adams A."/>
            <person name="Chen W.-J."/>
            <person name="Guiguen Y."/>
        </authorList>
    </citation>
    <scope>NUCLEOTIDE SEQUENCE</scope>
    <source>
        <strain evidence="2">YG-15Mar2019-1</strain>
        <tissue evidence="2">Brain</tissue>
    </source>
</reference>
<dbReference type="GO" id="GO:0000801">
    <property type="term" value="C:central element"/>
    <property type="evidence" value="ECO:0007669"/>
    <property type="project" value="TreeGrafter"/>
</dbReference>
<dbReference type="InterPro" id="IPR008827">
    <property type="entry name" value="SYCP1"/>
</dbReference>
<dbReference type="Proteomes" id="UP001046870">
    <property type="component" value="Chromosome 5"/>
</dbReference>
<dbReference type="GO" id="GO:0001673">
    <property type="term" value="C:male germ cell nucleus"/>
    <property type="evidence" value="ECO:0007669"/>
    <property type="project" value="TreeGrafter"/>
</dbReference>
<feature type="region of interest" description="Disordered" evidence="1">
    <location>
        <begin position="318"/>
        <end position="356"/>
    </location>
</feature>
<sequence length="453" mass="51992">MKEMERVEMERQQLRDELESLNTKIEEQGEEMENMHKRHEESNRSLQSELMKKDKNIKALEIKMNTLKTKMENKTKSHEECLRENKNLKRQITTDSDNYSHFEIEVNELKEEFKNVQALHDEELKQLHQEIETKKIVEAELHAKVQQLQLIAAEAVRSKEDIEMKCQHKISDMVALMDKHKNQYDKMVEEKDAELDERRRKEADIKAEKTSLELELSELKIENSHLKQELENGLKDKENMKEEISALNKKMKSLKKDNQQETPAERCKGLMCPSSPKALSSKSRGAVFDFSNEEENETLSKTPSWCTVKKVMVTPQLKESETATLKTPSRSTGNKVAPRIKSYRIRTPPSPGKSVLLGRNALELDPKSESSEQHDTLSFTVEPDSFEKHLTPCVSGTVHQHGIQHKKLQSPAVAKSPGTALKLAAVKRMRDAGWTAVTNADKRKKGATEKIFA</sequence>
<organism evidence="2 3">
    <name type="scientific">Megalops atlanticus</name>
    <name type="common">Tarpon</name>
    <name type="synonym">Clupea gigantea</name>
    <dbReference type="NCBI Taxonomy" id="7932"/>
    <lineage>
        <taxon>Eukaryota</taxon>
        <taxon>Metazoa</taxon>
        <taxon>Chordata</taxon>
        <taxon>Craniata</taxon>
        <taxon>Vertebrata</taxon>
        <taxon>Euteleostomi</taxon>
        <taxon>Actinopterygii</taxon>
        <taxon>Neopterygii</taxon>
        <taxon>Teleostei</taxon>
        <taxon>Elopiformes</taxon>
        <taxon>Megalopidae</taxon>
        <taxon>Megalops</taxon>
    </lineage>
</organism>
<dbReference type="PANTHER" id="PTHR46918:SF1">
    <property type="entry name" value="SYNAPTONEMAL COMPLEX PROTEIN 1"/>
    <property type="match status" value="1"/>
</dbReference>
<dbReference type="GO" id="GO:0003690">
    <property type="term" value="F:double-stranded DNA binding"/>
    <property type="evidence" value="ECO:0007669"/>
    <property type="project" value="TreeGrafter"/>
</dbReference>
<evidence type="ECO:0000313" key="3">
    <source>
        <dbReference type="Proteomes" id="UP001046870"/>
    </source>
</evidence>
<dbReference type="Pfam" id="PF05483">
    <property type="entry name" value="SCP-1"/>
    <property type="match status" value="1"/>
</dbReference>
<feature type="compositionally biased region" description="Basic and acidic residues" evidence="1">
    <location>
        <begin position="1"/>
        <end position="18"/>
    </location>
</feature>
<feature type="compositionally biased region" description="Basic and acidic residues" evidence="1">
    <location>
        <begin position="254"/>
        <end position="268"/>
    </location>
</feature>
<feature type="region of interest" description="Disordered" evidence="1">
    <location>
        <begin position="251"/>
        <end position="283"/>
    </location>
</feature>
<feature type="compositionally biased region" description="Polar residues" evidence="1">
    <location>
        <begin position="322"/>
        <end position="334"/>
    </location>
</feature>
<feature type="compositionally biased region" description="Basic and acidic residues" evidence="1">
    <location>
        <begin position="33"/>
        <end position="43"/>
    </location>
</feature>
<dbReference type="GO" id="GO:0000802">
    <property type="term" value="C:transverse filament"/>
    <property type="evidence" value="ECO:0007669"/>
    <property type="project" value="TreeGrafter"/>
</dbReference>
<name>A0A9D3TGE3_MEGAT</name>
<dbReference type="PANTHER" id="PTHR46918">
    <property type="entry name" value="SYNAPTONEMAL COMPLEX PROTEIN 1"/>
    <property type="match status" value="1"/>
</dbReference>
<dbReference type="EMBL" id="JAFDVH010000005">
    <property type="protein sequence ID" value="KAG7477800.1"/>
    <property type="molecule type" value="Genomic_DNA"/>
</dbReference>
<proteinExistence type="predicted"/>
<evidence type="ECO:0000256" key="1">
    <source>
        <dbReference type="SAM" id="MobiDB-lite"/>
    </source>
</evidence>
<evidence type="ECO:0000313" key="2">
    <source>
        <dbReference type="EMBL" id="KAG7477800.1"/>
    </source>
</evidence>
<dbReference type="GO" id="GO:0051026">
    <property type="term" value="P:chiasma assembly"/>
    <property type="evidence" value="ECO:0007669"/>
    <property type="project" value="TreeGrafter"/>
</dbReference>
<gene>
    <name evidence="2" type="ORF">MATL_G00073460</name>
</gene>
<dbReference type="AlphaFoldDB" id="A0A9D3TGE3"/>
<comment type="caution">
    <text evidence="2">The sequence shown here is derived from an EMBL/GenBank/DDBJ whole genome shotgun (WGS) entry which is preliminary data.</text>
</comment>
<evidence type="ECO:0008006" key="4">
    <source>
        <dbReference type="Google" id="ProtNLM"/>
    </source>
</evidence>
<keyword evidence="3" id="KW-1185">Reference proteome</keyword>
<dbReference type="GO" id="GO:0051878">
    <property type="term" value="P:lateral element assembly"/>
    <property type="evidence" value="ECO:0007669"/>
    <property type="project" value="TreeGrafter"/>
</dbReference>
<dbReference type="OrthoDB" id="10064612at2759"/>
<protein>
    <recommendedName>
        <fullName evidence="4">Synaptonemal complex protein 1</fullName>
    </recommendedName>
</protein>